<evidence type="ECO:0000259" key="1">
    <source>
        <dbReference type="Pfam" id="PF13480"/>
    </source>
</evidence>
<dbReference type="Pfam" id="PF13480">
    <property type="entry name" value="Acetyltransf_6"/>
    <property type="match status" value="1"/>
</dbReference>
<feature type="domain" description="BioF2-like acetyltransferase" evidence="1">
    <location>
        <begin position="172"/>
        <end position="299"/>
    </location>
</feature>
<accession>A0A1I4DJ41</accession>
<dbReference type="EMBL" id="FOSW01000004">
    <property type="protein sequence ID" value="SFK91911.1"/>
    <property type="molecule type" value="Genomic_DNA"/>
</dbReference>
<dbReference type="OrthoDB" id="9785911at2"/>
<keyword evidence="3" id="KW-1185">Reference proteome</keyword>
<dbReference type="Gene3D" id="3.40.630.30">
    <property type="match status" value="1"/>
</dbReference>
<dbReference type="GO" id="GO:0016740">
    <property type="term" value="F:transferase activity"/>
    <property type="evidence" value="ECO:0007669"/>
    <property type="project" value="UniProtKB-KW"/>
</dbReference>
<proteinExistence type="predicted"/>
<evidence type="ECO:0000313" key="3">
    <source>
        <dbReference type="Proteomes" id="UP000199152"/>
    </source>
</evidence>
<dbReference type="STRING" id="504800.SAMN04488085_104351"/>
<dbReference type="InParanoid" id="A0A1I4DJ41"/>
<sequence>MGTVEPASGARELVPAAGIRVVPDGEWDALVAGLGGLDSYTRLAYHRVSALLEPAGTRPVLLHHPDGEVALPLLLRPLPDGSGWDATSAYGYGGPVAAAARGAPSSRATAFGAALDGWARRNGVVTTFLRLHPLLGNAPHVPPTGELVELGATVSWDVAAGRDLVAALHPHHRRAARKADRAGLVVAVAPGPAALAEFRALYDTTMRRQQADPFFFFPDAYWDALAADREALGLVLVEGRLEGELVAALLCFAEGPRLHYHLGASADAARAVGASNRCFLAAAQWAQARGMTRFHLGGGVGGSAESPLFVFKHRYDPAAAPLPFHVAKLVHDPDRYRSLAGTDSTAGFFPPWRRGR</sequence>
<dbReference type="AlphaFoldDB" id="A0A1I4DJ41"/>
<reference evidence="3" key="1">
    <citation type="submission" date="2016-10" db="EMBL/GenBank/DDBJ databases">
        <authorList>
            <person name="Varghese N."/>
            <person name="Submissions S."/>
        </authorList>
    </citation>
    <scope>NUCLEOTIDE SEQUENCE [LARGE SCALE GENOMIC DNA]</scope>
    <source>
        <strain evidence="3">DSM 45317</strain>
    </source>
</reference>
<dbReference type="InterPro" id="IPR038740">
    <property type="entry name" value="BioF2-like_GNAT_dom"/>
</dbReference>
<organism evidence="2 3">
    <name type="scientific">Geodermatophilus ruber</name>
    <dbReference type="NCBI Taxonomy" id="504800"/>
    <lineage>
        <taxon>Bacteria</taxon>
        <taxon>Bacillati</taxon>
        <taxon>Actinomycetota</taxon>
        <taxon>Actinomycetes</taxon>
        <taxon>Geodermatophilales</taxon>
        <taxon>Geodermatophilaceae</taxon>
        <taxon>Geodermatophilus</taxon>
    </lineage>
</organism>
<dbReference type="SUPFAM" id="SSF55729">
    <property type="entry name" value="Acyl-CoA N-acyltransferases (Nat)"/>
    <property type="match status" value="1"/>
</dbReference>
<gene>
    <name evidence="2" type="ORF">SAMN04488085_104351</name>
</gene>
<dbReference type="RefSeq" id="WP_091323439.1">
    <property type="nucleotide sequence ID" value="NZ_FOSW01000004.1"/>
</dbReference>
<evidence type="ECO:0000313" key="2">
    <source>
        <dbReference type="EMBL" id="SFK91911.1"/>
    </source>
</evidence>
<dbReference type="Proteomes" id="UP000199152">
    <property type="component" value="Unassembled WGS sequence"/>
</dbReference>
<name>A0A1I4DJ41_9ACTN</name>
<dbReference type="InterPro" id="IPR016181">
    <property type="entry name" value="Acyl_CoA_acyltransferase"/>
</dbReference>
<protein>
    <submittedName>
        <fullName evidence="2">Acetyltransferase (GNAT) domain-containing protein</fullName>
    </submittedName>
</protein>
<keyword evidence="2" id="KW-0808">Transferase</keyword>